<organism evidence="2 3">
    <name type="scientific">Pseudonocardia alaniniphila</name>
    <dbReference type="NCBI Taxonomy" id="75291"/>
    <lineage>
        <taxon>Bacteria</taxon>
        <taxon>Bacillati</taxon>
        <taxon>Actinomycetota</taxon>
        <taxon>Actinomycetes</taxon>
        <taxon>Pseudonocardiales</taxon>
        <taxon>Pseudonocardiaceae</taxon>
        <taxon>Pseudonocardia</taxon>
    </lineage>
</organism>
<dbReference type="SUPFAM" id="SSF54913">
    <property type="entry name" value="GlnB-like"/>
    <property type="match status" value="1"/>
</dbReference>
<comment type="caution">
    <text evidence="2">The sequence shown here is derived from an EMBL/GenBank/DDBJ whole genome shotgun (WGS) entry which is preliminary data.</text>
</comment>
<dbReference type="PANTHER" id="PTHR23419">
    <property type="entry name" value="DIVALENT CATION TOLERANCE CUTA-RELATED"/>
    <property type="match status" value="1"/>
</dbReference>
<accession>A0ABS9TQ11</accession>
<dbReference type="InterPro" id="IPR004323">
    <property type="entry name" value="Ion_tolerance_CutA"/>
</dbReference>
<dbReference type="EMBL" id="JAKXMK010000035">
    <property type="protein sequence ID" value="MCH6170627.1"/>
    <property type="molecule type" value="Genomic_DNA"/>
</dbReference>
<protein>
    <submittedName>
        <fullName evidence="2">Divalent-cation tolerance protein CutA</fullName>
    </submittedName>
</protein>
<keyword evidence="3" id="KW-1185">Reference proteome</keyword>
<reference evidence="2 3" key="1">
    <citation type="submission" date="2022-03" db="EMBL/GenBank/DDBJ databases">
        <title>Pseudonocardia alaer sp. nov., a novel actinomycete isolated from reed forest soil.</title>
        <authorList>
            <person name="Wang L."/>
        </authorList>
    </citation>
    <scope>NUCLEOTIDE SEQUENCE [LARGE SCALE GENOMIC DNA]</scope>
    <source>
        <strain evidence="2 3">Y-16303</strain>
    </source>
</reference>
<gene>
    <name evidence="2" type="ORF">MMF94_33400</name>
</gene>
<name>A0ABS9TQ11_9PSEU</name>
<dbReference type="Pfam" id="PF03091">
    <property type="entry name" value="CutA1"/>
    <property type="match status" value="1"/>
</dbReference>
<proteinExistence type="inferred from homology"/>
<dbReference type="InterPro" id="IPR015867">
    <property type="entry name" value="N-reg_PII/ATP_PRibTrfase_C"/>
</dbReference>
<sequence>MTEPTDHDLDCAEVVITAESADWLAGFTRSLVEDRLVACGHTITPIRAIYRWEGTVHDEAQARVGLHTRASLVPEIVARADRDHADDVPCVIALPITAGHPAYLRWVHDETRAPSSTE</sequence>
<dbReference type="Proteomes" id="UP001299970">
    <property type="component" value="Unassembled WGS sequence"/>
</dbReference>
<comment type="similarity">
    <text evidence="1">Belongs to the CutA family.</text>
</comment>
<evidence type="ECO:0000313" key="2">
    <source>
        <dbReference type="EMBL" id="MCH6170627.1"/>
    </source>
</evidence>
<evidence type="ECO:0000256" key="1">
    <source>
        <dbReference type="ARBA" id="ARBA00010169"/>
    </source>
</evidence>
<dbReference type="InterPro" id="IPR011322">
    <property type="entry name" value="N-reg_PII-like_a/b"/>
</dbReference>
<evidence type="ECO:0000313" key="3">
    <source>
        <dbReference type="Proteomes" id="UP001299970"/>
    </source>
</evidence>
<dbReference type="PANTHER" id="PTHR23419:SF8">
    <property type="entry name" value="FI09726P"/>
    <property type="match status" value="1"/>
</dbReference>
<dbReference type="Gene3D" id="3.30.70.120">
    <property type="match status" value="1"/>
</dbReference>
<dbReference type="RefSeq" id="WP_241041433.1">
    <property type="nucleotide sequence ID" value="NZ_BAAAJF010000060.1"/>
</dbReference>